<feature type="region of interest" description="Disordered" evidence="1">
    <location>
        <begin position="1"/>
        <end position="102"/>
    </location>
</feature>
<evidence type="ECO:0000313" key="4">
    <source>
        <dbReference type="Proteomes" id="UP000823405"/>
    </source>
</evidence>
<dbReference type="AlphaFoldDB" id="A0A9P6QMN5"/>
<reference evidence="3" key="1">
    <citation type="journal article" date="2020" name="Fungal Divers.">
        <title>Resolving the Mortierellaceae phylogeny through synthesis of multi-gene phylogenetics and phylogenomics.</title>
        <authorList>
            <person name="Vandepol N."/>
            <person name="Liber J."/>
            <person name="Desiro A."/>
            <person name="Na H."/>
            <person name="Kennedy M."/>
            <person name="Barry K."/>
            <person name="Grigoriev I.V."/>
            <person name="Miller A.N."/>
            <person name="O'Donnell K."/>
            <person name="Stajich J.E."/>
            <person name="Bonito G."/>
        </authorList>
    </citation>
    <scope>NUCLEOTIDE SEQUENCE</scope>
    <source>
        <strain evidence="3">NVP60</strain>
    </source>
</reference>
<gene>
    <name evidence="3" type="ORF">BGZ97_008008</name>
</gene>
<dbReference type="InterPro" id="IPR007320">
    <property type="entry name" value="PDCD2_C"/>
</dbReference>
<dbReference type="GO" id="GO:0005737">
    <property type="term" value="C:cytoplasm"/>
    <property type="evidence" value="ECO:0007669"/>
    <property type="project" value="InterPro"/>
</dbReference>
<dbReference type="Proteomes" id="UP000823405">
    <property type="component" value="Unassembled WGS sequence"/>
</dbReference>
<dbReference type="Pfam" id="PF04194">
    <property type="entry name" value="PDCD2_C"/>
    <property type="match status" value="1"/>
</dbReference>
<feature type="domain" description="Programmed cell death protein 2 C-terminal" evidence="2">
    <location>
        <begin position="340"/>
        <end position="472"/>
    </location>
</feature>
<dbReference type="PANTHER" id="PTHR47524:SF1">
    <property type="entry name" value="20S RRNA ACCUMULATION PROTEIN 4"/>
    <property type="match status" value="1"/>
</dbReference>
<feature type="compositionally biased region" description="Acidic residues" evidence="1">
    <location>
        <begin position="279"/>
        <end position="288"/>
    </location>
</feature>
<sequence>MDRKKNNNSHTQGGRTNGSNKPKAADNKGLADTTLGLSNLSLGNNNTTTNPKPKNNTSGKKTSKKSTSSSNGSNVAAPSPVSSKKAGPILLGMPDSPMESQDDIDPYVTKIGGVPLWLSEDLPAPSKYGVCEACGKNMYLLLQAYVPLETSPYDRVVYVWACNQRLCMRKKGSFRVVRALKLNPEYAQKLEKKAKPAAPVAPAPLANPFGAAPGAFDMGNALFGGAGAGFNNPFAPPSSTVNPFAPPPGFGAPAAAPAAAPISFASVTSSNIPAKEESSSEDEEEAVEESGPWPERPPAFSPHYLYIAEEVLEDSKAGGPGGAGWSGEAYEKASLPKGVDKAFKKFTERVQAWPDQCVRYNFPGSPLLFSFSDPTARALLPANASQHSKHTAPSAHRIPRCPACKGPRGFELQLMPNLLSLLDVTSRKYLSEEEMKALKERKGAQVFDIGMEWGTILVYSCVDDCFGKSAAKKADGAEGDTKVPAVKYFEEVALIQFED</sequence>
<name>A0A9P6QMN5_9FUNG</name>
<accession>A0A9P6QMN5</accession>
<dbReference type="GO" id="GO:0030490">
    <property type="term" value="P:maturation of SSU-rRNA"/>
    <property type="evidence" value="ECO:0007669"/>
    <property type="project" value="TreeGrafter"/>
</dbReference>
<keyword evidence="4" id="KW-1185">Reference proteome</keyword>
<dbReference type="EMBL" id="JAAAIN010003605">
    <property type="protein sequence ID" value="KAG0284962.1"/>
    <property type="molecule type" value="Genomic_DNA"/>
</dbReference>
<feature type="compositionally biased region" description="Low complexity" evidence="1">
    <location>
        <begin position="33"/>
        <end position="74"/>
    </location>
</feature>
<dbReference type="OrthoDB" id="443682at2759"/>
<dbReference type="PANTHER" id="PTHR47524">
    <property type="entry name" value="20S RRNA ACCUMULATION PROTEIN 4"/>
    <property type="match status" value="1"/>
</dbReference>
<proteinExistence type="predicted"/>
<evidence type="ECO:0000256" key="1">
    <source>
        <dbReference type="SAM" id="MobiDB-lite"/>
    </source>
</evidence>
<feature type="region of interest" description="Disordered" evidence="1">
    <location>
        <begin position="270"/>
        <end position="298"/>
    </location>
</feature>
<evidence type="ECO:0000259" key="2">
    <source>
        <dbReference type="Pfam" id="PF04194"/>
    </source>
</evidence>
<protein>
    <recommendedName>
        <fullName evidence="2">Programmed cell death protein 2 C-terminal domain-containing protein</fullName>
    </recommendedName>
</protein>
<organism evidence="3 4">
    <name type="scientific">Linnemannia gamsii</name>
    <dbReference type="NCBI Taxonomy" id="64522"/>
    <lineage>
        <taxon>Eukaryota</taxon>
        <taxon>Fungi</taxon>
        <taxon>Fungi incertae sedis</taxon>
        <taxon>Mucoromycota</taxon>
        <taxon>Mortierellomycotina</taxon>
        <taxon>Mortierellomycetes</taxon>
        <taxon>Mortierellales</taxon>
        <taxon>Mortierellaceae</taxon>
        <taxon>Linnemannia</taxon>
    </lineage>
</organism>
<evidence type="ECO:0000313" key="3">
    <source>
        <dbReference type="EMBL" id="KAG0284962.1"/>
    </source>
</evidence>
<feature type="compositionally biased region" description="Polar residues" evidence="1">
    <location>
        <begin position="8"/>
        <end position="20"/>
    </location>
</feature>
<comment type="caution">
    <text evidence="3">The sequence shown here is derived from an EMBL/GenBank/DDBJ whole genome shotgun (WGS) entry which is preliminary data.</text>
</comment>